<dbReference type="Proteomes" id="UP000305929">
    <property type="component" value="Unassembled WGS sequence"/>
</dbReference>
<evidence type="ECO:0000313" key="2">
    <source>
        <dbReference type="EMBL" id="TKS96330.1"/>
    </source>
</evidence>
<reference evidence="2 3" key="1">
    <citation type="submission" date="2019-04" db="EMBL/GenBank/DDBJ databases">
        <title>Streptomyces lasaliensis sp. nov., an Actinomycete isolated from soil which produces the polyether antibiotic lasalocid.</title>
        <authorList>
            <person name="Erwin G."/>
            <person name="Haber C."/>
        </authorList>
    </citation>
    <scope>NUCLEOTIDE SEQUENCE [LARGE SCALE GENOMIC DNA]</scope>
    <source>
        <strain evidence="2 3">X-537</strain>
    </source>
</reference>
<dbReference type="EMBL" id="SZNQ01000003">
    <property type="protein sequence ID" value="TKS96330.1"/>
    <property type="molecule type" value="Genomic_DNA"/>
</dbReference>
<evidence type="ECO:0000256" key="1">
    <source>
        <dbReference type="SAM" id="MobiDB-lite"/>
    </source>
</evidence>
<keyword evidence="3" id="KW-1185">Reference proteome</keyword>
<dbReference type="RefSeq" id="WP_137311428.1">
    <property type="nucleotide sequence ID" value="NZ_SZNQ01000003.1"/>
</dbReference>
<protein>
    <submittedName>
        <fullName evidence="2">Uncharacterized protein</fullName>
    </submittedName>
</protein>
<proteinExistence type="predicted"/>
<feature type="region of interest" description="Disordered" evidence="1">
    <location>
        <begin position="1"/>
        <end position="49"/>
    </location>
</feature>
<dbReference type="OrthoDB" id="4083856at2"/>
<sequence>MAQRGFRYEPAPAQTETDSDEGCPAQFGIETLDPPSNAVPPSALPSERPRGEAFTQALYGDPKQRISARNKVIRVSRPATGCLAEAQTRLLGPGGRQRDLTLRLQLDQGERDALQALARDPAYRRVTARWRTCVQQAGVKAQDPQSLAAGLSPDQPLTAQPAARVDVNCKQSTGYLRQAYGRLAAMQERWLNAHRETENAWKVLREREADAAAQVLDIR</sequence>
<gene>
    <name evidence="2" type="ORF">E4U91_37285</name>
</gene>
<accession>A0A4U5W6S5</accession>
<evidence type="ECO:0000313" key="3">
    <source>
        <dbReference type="Proteomes" id="UP000305929"/>
    </source>
</evidence>
<name>A0A4U5W6S5_STRLS</name>
<comment type="caution">
    <text evidence="2">The sequence shown here is derived from an EMBL/GenBank/DDBJ whole genome shotgun (WGS) entry which is preliminary data.</text>
</comment>
<dbReference type="AlphaFoldDB" id="A0A4U5W6S5"/>
<organism evidence="2 3">
    <name type="scientific">Streptomyces lasalocidi</name>
    <name type="common">Streptomyces lasaliensis</name>
    <dbReference type="NCBI Taxonomy" id="324833"/>
    <lineage>
        <taxon>Bacteria</taxon>
        <taxon>Bacillati</taxon>
        <taxon>Actinomycetota</taxon>
        <taxon>Actinomycetes</taxon>
        <taxon>Kitasatosporales</taxon>
        <taxon>Streptomycetaceae</taxon>
        <taxon>Streptomyces</taxon>
    </lineage>
</organism>